<evidence type="ECO:0000256" key="6">
    <source>
        <dbReference type="ARBA" id="ARBA00023002"/>
    </source>
</evidence>
<protein>
    <submittedName>
        <fullName evidence="10">Ubiquinone biosynthesis hydroxylase, UbiH/UbiF/VisC/COQ6 family</fullName>
    </submittedName>
</protein>
<dbReference type="InterPro" id="IPR002938">
    <property type="entry name" value="FAD-bd"/>
</dbReference>
<reference evidence="10" key="1">
    <citation type="journal article" date="2014" name="ISME J.">
        <title>Ecophysiology of Thioploca ingrica as revealed by the complete genome sequence supplemented with proteomic evidence.</title>
        <authorList>
            <person name="Kojima H."/>
            <person name="Ogura Y."/>
            <person name="Yamamoto N."/>
            <person name="Togashi T."/>
            <person name="Mori H."/>
            <person name="Watanabe T."/>
            <person name="Nemoto F."/>
            <person name="Kurokawa K."/>
            <person name="Hayashi T."/>
            <person name="Fukui M."/>
        </authorList>
    </citation>
    <scope>NUCLEOTIDE SEQUENCE [LARGE SCALE GENOMIC DNA]</scope>
</reference>
<evidence type="ECO:0000256" key="7">
    <source>
        <dbReference type="ARBA" id="ARBA00023033"/>
    </source>
</evidence>
<keyword evidence="5" id="KW-0274">FAD</keyword>
<evidence type="ECO:0000256" key="3">
    <source>
        <dbReference type="ARBA" id="ARBA00005349"/>
    </source>
</evidence>
<evidence type="ECO:0000256" key="8">
    <source>
        <dbReference type="ARBA" id="ARBA00065734"/>
    </source>
</evidence>
<dbReference type="Proteomes" id="UP000031623">
    <property type="component" value="Chromosome"/>
</dbReference>
<sequence length="412" mass="45780">MQNLDTDVVIVGSGIVGATLACALLQQGMQVTLIEAKPLPTTTAKPEPEQPINPVDPRTFALTRASERILTRLGIWDIIMSQGVSPFRQIHVWDANGSGEIHFDSATLAEPNLGYIVEQSVLQSALTTRLAEFETLTYYRPTKVQHFHLTANQAAMQVYLDNNQQLTTRLLVGAEGAHSPTRSLAGIPYKLLDHGQQAIVATVQTEHTHQETAWQRFLTTGPLAFLPLTHPYTSSIVWSIDTPRSQHLMKLDKIDFHQELEQAFAAKLGKIMASSERFAFPLQSRYVLNYVQPRLALVGDAAHTVLPLAGQGLNLGLLDAAALSEVILTAQVQSKDFGCYQELRRYERWRKSDNLAMLKIMDSFKYLFSTSSIPLTWARNVGLSFVDVATPIKQMIMRQAMGLSHHLPSLAQ</sequence>
<dbReference type="SUPFAM" id="SSF51905">
    <property type="entry name" value="FAD/NAD(P)-binding domain"/>
    <property type="match status" value="1"/>
</dbReference>
<dbReference type="UniPathway" id="UPA00232"/>
<evidence type="ECO:0000256" key="4">
    <source>
        <dbReference type="ARBA" id="ARBA00022630"/>
    </source>
</evidence>
<dbReference type="GO" id="GO:0006744">
    <property type="term" value="P:ubiquinone biosynthetic process"/>
    <property type="evidence" value="ECO:0007669"/>
    <property type="project" value="UniProtKB-UniPathway"/>
</dbReference>
<dbReference type="InterPro" id="IPR051205">
    <property type="entry name" value="UbiH/COQ6_monooxygenase"/>
</dbReference>
<accession>A0A090AMC5</accession>
<comment type="similarity">
    <text evidence="3">Belongs to the UbiH/COQ6 family.</text>
</comment>
<evidence type="ECO:0000256" key="5">
    <source>
        <dbReference type="ARBA" id="ARBA00022827"/>
    </source>
</evidence>
<comment type="cofactor">
    <cofactor evidence="1">
        <name>FAD</name>
        <dbReference type="ChEBI" id="CHEBI:57692"/>
    </cofactor>
</comment>
<dbReference type="InterPro" id="IPR036188">
    <property type="entry name" value="FAD/NAD-bd_sf"/>
</dbReference>
<dbReference type="PRINTS" id="PR00420">
    <property type="entry name" value="RNGMNOXGNASE"/>
</dbReference>
<dbReference type="PANTHER" id="PTHR43876:SF7">
    <property type="entry name" value="UBIQUINONE BIOSYNTHESIS MONOOXYGENASE COQ6, MITOCHONDRIAL"/>
    <property type="match status" value="1"/>
</dbReference>
<proteinExistence type="inferred from homology"/>
<dbReference type="Pfam" id="PF01494">
    <property type="entry name" value="FAD_binding_3"/>
    <property type="match status" value="1"/>
</dbReference>
<keyword evidence="6" id="KW-0560">Oxidoreductase</keyword>
<name>A0A090AMC5_9GAMM</name>
<dbReference type="HOGENOM" id="CLU_009665_8_3_6"/>
<evidence type="ECO:0000313" key="11">
    <source>
        <dbReference type="Proteomes" id="UP000031623"/>
    </source>
</evidence>
<dbReference type="FunFam" id="3.50.50.60:FF:000021">
    <property type="entry name" value="Ubiquinone biosynthesis monooxygenase COQ6"/>
    <property type="match status" value="1"/>
</dbReference>
<dbReference type="Gene3D" id="3.50.50.60">
    <property type="entry name" value="FAD/NAD(P)-binding domain"/>
    <property type="match status" value="2"/>
</dbReference>
<dbReference type="EMBL" id="AP014633">
    <property type="protein sequence ID" value="BAP57102.1"/>
    <property type="molecule type" value="Genomic_DNA"/>
</dbReference>
<keyword evidence="10" id="KW-0830">Ubiquinone</keyword>
<keyword evidence="4" id="KW-0285">Flavoprotein</keyword>
<keyword evidence="11" id="KW-1185">Reference proteome</keyword>
<keyword evidence="7" id="KW-0503">Monooxygenase</keyword>
<dbReference type="GO" id="GO:0071949">
    <property type="term" value="F:FAD binding"/>
    <property type="evidence" value="ECO:0007669"/>
    <property type="project" value="InterPro"/>
</dbReference>
<dbReference type="KEGG" id="tig:THII_2805"/>
<dbReference type="STRING" id="40754.THII_2805"/>
<dbReference type="GO" id="GO:0004497">
    <property type="term" value="F:monooxygenase activity"/>
    <property type="evidence" value="ECO:0007669"/>
    <property type="project" value="UniProtKB-KW"/>
</dbReference>
<dbReference type="GO" id="GO:0110142">
    <property type="term" value="C:ubiquinone biosynthesis complex"/>
    <property type="evidence" value="ECO:0007669"/>
    <property type="project" value="UniProtKB-ARBA"/>
</dbReference>
<dbReference type="PANTHER" id="PTHR43876">
    <property type="entry name" value="UBIQUINONE BIOSYNTHESIS MONOOXYGENASE COQ6, MITOCHONDRIAL"/>
    <property type="match status" value="1"/>
</dbReference>
<feature type="domain" description="FAD-binding" evidence="9">
    <location>
        <begin position="5"/>
        <end position="325"/>
    </location>
</feature>
<dbReference type="GO" id="GO:0016705">
    <property type="term" value="F:oxidoreductase activity, acting on paired donors, with incorporation or reduction of molecular oxygen"/>
    <property type="evidence" value="ECO:0007669"/>
    <property type="project" value="InterPro"/>
</dbReference>
<comment type="pathway">
    <text evidence="2">Cofactor biosynthesis; ubiquinone biosynthesis.</text>
</comment>
<dbReference type="InterPro" id="IPR010971">
    <property type="entry name" value="UbiH/COQ6"/>
</dbReference>
<evidence type="ECO:0000313" key="10">
    <source>
        <dbReference type="EMBL" id="BAP57102.1"/>
    </source>
</evidence>
<gene>
    <name evidence="10" type="ORF">THII_2805</name>
</gene>
<comment type="subunit">
    <text evidence="8">Component of the Ubi complex metabolon, which regroups five ubiquinone biosynthesis proteins (UbiE, UbiF, UbiG, UbiH and UbiI) and two accessory factors (UbiK and the lipid-binding protein UbiJ).</text>
</comment>
<organism evidence="10 11">
    <name type="scientific">Thioploca ingrica</name>
    <dbReference type="NCBI Taxonomy" id="40754"/>
    <lineage>
        <taxon>Bacteria</taxon>
        <taxon>Pseudomonadati</taxon>
        <taxon>Pseudomonadota</taxon>
        <taxon>Gammaproteobacteria</taxon>
        <taxon>Thiotrichales</taxon>
        <taxon>Thiotrichaceae</taxon>
        <taxon>Thioploca</taxon>
    </lineage>
</organism>
<dbReference type="AlphaFoldDB" id="A0A090AMC5"/>
<evidence type="ECO:0000259" key="9">
    <source>
        <dbReference type="Pfam" id="PF01494"/>
    </source>
</evidence>
<evidence type="ECO:0000256" key="1">
    <source>
        <dbReference type="ARBA" id="ARBA00001974"/>
    </source>
</evidence>
<evidence type="ECO:0000256" key="2">
    <source>
        <dbReference type="ARBA" id="ARBA00004749"/>
    </source>
</evidence>
<dbReference type="NCBIfam" id="TIGR01988">
    <property type="entry name" value="Ubi-OHases"/>
    <property type="match status" value="1"/>
</dbReference>